<reference evidence="1" key="1">
    <citation type="submission" date="2020-08" db="EMBL/GenBank/DDBJ databases">
        <title>Multicomponent nature underlies the extraordinary mechanical properties of spider dragline silk.</title>
        <authorList>
            <person name="Kono N."/>
            <person name="Nakamura H."/>
            <person name="Mori M."/>
            <person name="Yoshida Y."/>
            <person name="Ohtoshi R."/>
            <person name="Malay A.D."/>
            <person name="Moran D.A.P."/>
            <person name="Tomita M."/>
            <person name="Numata K."/>
            <person name="Arakawa K."/>
        </authorList>
    </citation>
    <scope>NUCLEOTIDE SEQUENCE</scope>
</reference>
<protein>
    <submittedName>
        <fullName evidence="1">Uncharacterized protein</fullName>
    </submittedName>
</protein>
<name>A0A8X6UJL9_NEPPI</name>
<proteinExistence type="predicted"/>
<evidence type="ECO:0000313" key="1">
    <source>
        <dbReference type="EMBL" id="GFU21497.1"/>
    </source>
</evidence>
<dbReference type="Proteomes" id="UP000887013">
    <property type="component" value="Unassembled WGS sequence"/>
</dbReference>
<sequence length="120" mass="13943">MKADLLVDNERINTPRLISDHSRSRVVGVMRVCREPRRLRSEVTNSFVGRWSAFRRDVINISKATNKIRSRHSSKKMHKQLGAHFIGHVKVYRGSASTPIVQYKDELFECFAWGTRLISF</sequence>
<evidence type="ECO:0000313" key="2">
    <source>
        <dbReference type="Proteomes" id="UP000887013"/>
    </source>
</evidence>
<keyword evidence="2" id="KW-1185">Reference proteome</keyword>
<organism evidence="1 2">
    <name type="scientific">Nephila pilipes</name>
    <name type="common">Giant wood spider</name>
    <name type="synonym">Nephila maculata</name>
    <dbReference type="NCBI Taxonomy" id="299642"/>
    <lineage>
        <taxon>Eukaryota</taxon>
        <taxon>Metazoa</taxon>
        <taxon>Ecdysozoa</taxon>
        <taxon>Arthropoda</taxon>
        <taxon>Chelicerata</taxon>
        <taxon>Arachnida</taxon>
        <taxon>Araneae</taxon>
        <taxon>Araneomorphae</taxon>
        <taxon>Entelegynae</taxon>
        <taxon>Araneoidea</taxon>
        <taxon>Nephilidae</taxon>
        <taxon>Nephila</taxon>
    </lineage>
</organism>
<comment type="caution">
    <text evidence="1">The sequence shown here is derived from an EMBL/GenBank/DDBJ whole genome shotgun (WGS) entry which is preliminary data.</text>
</comment>
<dbReference type="AlphaFoldDB" id="A0A8X6UJL9"/>
<gene>
    <name evidence="1" type="ORF">NPIL_392681</name>
</gene>
<dbReference type="EMBL" id="BMAW01080858">
    <property type="protein sequence ID" value="GFU21497.1"/>
    <property type="molecule type" value="Genomic_DNA"/>
</dbReference>
<accession>A0A8X6UJL9</accession>